<evidence type="ECO:0000313" key="2">
    <source>
        <dbReference type="Proteomes" id="UP001327219"/>
    </source>
</evidence>
<dbReference type="Proteomes" id="UP001327219">
    <property type="component" value="Chromosome"/>
</dbReference>
<gene>
    <name evidence="1" type="ORF">Bandiella_00730</name>
</gene>
<protein>
    <submittedName>
        <fullName evidence="1">Uncharacterized protein</fullName>
    </submittedName>
</protein>
<proteinExistence type="predicted"/>
<keyword evidence="2" id="KW-1185">Reference proteome</keyword>
<reference evidence="1 2" key="1">
    <citation type="submission" date="2022-11" db="EMBL/GenBank/DDBJ databases">
        <title>Host association and intracellularity evolved multiple times independently in the Rickettsiales.</title>
        <authorList>
            <person name="Castelli M."/>
            <person name="Nardi T."/>
            <person name="Gammuto L."/>
            <person name="Bellinzona G."/>
            <person name="Sabaneyeva E."/>
            <person name="Potekhin A."/>
            <person name="Serra V."/>
            <person name="Petroni G."/>
            <person name="Sassera D."/>
        </authorList>
    </citation>
    <scope>NUCLEOTIDE SEQUENCE [LARGE SCALE GENOMIC DNA]</scope>
    <source>
        <strain evidence="1 2">NDG2</strain>
    </source>
</reference>
<dbReference type="EMBL" id="CP110820">
    <property type="protein sequence ID" value="WPX96613.1"/>
    <property type="molecule type" value="Genomic_DNA"/>
</dbReference>
<name>A0ABZ0UPI2_9RICK</name>
<organism evidence="1 2">
    <name type="scientific">Candidatus Bandiella euplotis</name>
    <dbReference type="NCBI Taxonomy" id="1664265"/>
    <lineage>
        <taxon>Bacteria</taxon>
        <taxon>Pseudomonadati</taxon>
        <taxon>Pseudomonadota</taxon>
        <taxon>Alphaproteobacteria</taxon>
        <taxon>Rickettsiales</taxon>
        <taxon>Candidatus Midichloriaceae</taxon>
        <taxon>Candidatus Bandiella</taxon>
    </lineage>
</organism>
<accession>A0ABZ0UPI2</accession>
<evidence type="ECO:0000313" key="1">
    <source>
        <dbReference type="EMBL" id="WPX96613.1"/>
    </source>
</evidence>
<sequence length="307" mass="33792">MSWPLASANVIVEPVMNSLSERNPVAKSVVRDWTKIPSTIASWWEANEIGGTGIKYDEGSVYGSLTKTVCKSLIISAYSAFHTKSDSGHLEGVSRTSNYVCEPVTRVFGLTSRERQKQNATDTDYMEFAANNINAELLIQAAVEGIMKIAAADQAGQFLSKFGIFSFLKSSYIAIENKYIDFAIGTSGSYALLTERLHALYNAKIGLQKKVLVMPSLIILDFGLKITLEMITTCLLTPTSRITQDIAGNAINLAYDWYVDIFCHKDHDNILCAKKITTSEHYDDNIADGVCTGDGMKEAQDIVNLEL</sequence>